<gene>
    <name evidence="3" type="ORF">SLS63_009727</name>
</gene>
<protein>
    <recommendedName>
        <fullName evidence="2">Trichothecene 3-O-acetyltransferase-like N-terminal domain-containing protein</fullName>
    </recommendedName>
</protein>
<organism evidence="3 4">
    <name type="scientific">Diaporthe eres</name>
    <name type="common">Phomopsis oblonga</name>
    <dbReference type="NCBI Taxonomy" id="83184"/>
    <lineage>
        <taxon>Eukaryota</taxon>
        <taxon>Fungi</taxon>
        <taxon>Dikarya</taxon>
        <taxon>Ascomycota</taxon>
        <taxon>Pezizomycotina</taxon>
        <taxon>Sordariomycetes</taxon>
        <taxon>Sordariomycetidae</taxon>
        <taxon>Diaporthales</taxon>
        <taxon>Diaporthaceae</taxon>
        <taxon>Diaporthe</taxon>
        <taxon>Diaporthe eres species complex</taxon>
    </lineage>
</organism>
<dbReference type="PANTHER" id="PTHR31896">
    <property type="entry name" value="FAMILY REGULATORY PROTEIN, PUTATIVE (AFU_ORTHOLOGUE AFUA_3G14730)-RELATED"/>
    <property type="match status" value="1"/>
</dbReference>
<evidence type="ECO:0000313" key="4">
    <source>
        <dbReference type="Proteomes" id="UP001430848"/>
    </source>
</evidence>
<sequence length="465" mass="50661">MTAQQSELNGAAKATEDFSHLQDVLGQMAFLKTYIVIAYGLRTRGSTEETQKALEEAAEKLIEAFPWVAGHVIYQGSGPGKTGLAAIVPYPPGERKTPVIIKDISDTSASLDDIIEAGGPMHMLDGETLAERKGLPHSYDESQGPVPVLVIQANIVKGGILLCFQGNHHAMDMNGMAHMMRLFSKALRGEPFSDEEIKHGNRERGNVIKLLGPDDNKADISKLLVKPPPPGNAEASATVPNVQWVYLRFAGPKLAELKAAAEGAEQWISTDDALSAFALQRITAARMKRIEKKQPEITFCRAVNGRRFLDPPLPKEYMGHMVICTFTDVPLDSPIATSDFGALARQIRADILNIKSNYIESIATALHELDDKSALSYGASLNMAGWDLMLSSFAGLGLNEIDFGDALGGKPLFTKRPRFAPIEGLLYFMPRTANGDVDVAVCLQSDDIETLRNDEEFLKYGSYVG</sequence>
<feature type="domain" description="Trichothecene 3-O-acetyltransferase-like N-terminal" evidence="2">
    <location>
        <begin position="33"/>
        <end position="186"/>
    </location>
</feature>
<dbReference type="Gene3D" id="3.30.559.10">
    <property type="entry name" value="Chloramphenicol acetyltransferase-like domain"/>
    <property type="match status" value="2"/>
</dbReference>
<dbReference type="Pfam" id="PF22664">
    <property type="entry name" value="TRI-like_N"/>
    <property type="match status" value="1"/>
</dbReference>
<evidence type="ECO:0000313" key="3">
    <source>
        <dbReference type="EMBL" id="KAK7720509.1"/>
    </source>
</evidence>
<evidence type="ECO:0000259" key="2">
    <source>
        <dbReference type="Pfam" id="PF22664"/>
    </source>
</evidence>
<evidence type="ECO:0000256" key="1">
    <source>
        <dbReference type="ARBA" id="ARBA00022679"/>
    </source>
</evidence>
<dbReference type="InterPro" id="IPR054710">
    <property type="entry name" value="Tri101-like_N"/>
</dbReference>
<dbReference type="EMBL" id="JAKNSF020000074">
    <property type="protein sequence ID" value="KAK7720509.1"/>
    <property type="molecule type" value="Genomic_DNA"/>
</dbReference>
<keyword evidence="4" id="KW-1185">Reference proteome</keyword>
<proteinExistence type="predicted"/>
<comment type="caution">
    <text evidence="3">The sequence shown here is derived from an EMBL/GenBank/DDBJ whole genome shotgun (WGS) entry which is preliminary data.</text>
</comment>
<reference evidence="3 4" key="1">
    <citation type="submission" date="2024-02" db="EMBL/GenBank/DDBJ databases">
        <title>De novo assembly and annotation of 12 fungi associated with fruit tree decline syndrome in Ontario, Canada.</title>
        <authorList>
            <person name="Sulman M."/>
            <person name="Ellouze W."/>
            <person name="Ilyukhin E."/>
        </authorList>
    </citation>
    <scope>NUCLEOTIDE SEQUENCE [LARGE SCALE GENOMIC DNA]</scope>
    <source>
        <strain evidence="3 4">M169</strain>
    </source>
</reference>
<keyword evidence="1" id="KW-0808">Transferase</keyword>
<name>A0ABR1NYP6_DIAER</name>
<dbReference type="InterPro" id="IPR051283">
    <property type="entry name" value="Sec_Metabolite_Acyltrans"/>
</dbReference>
<accession>A0ABR1NYP6</accession>
<dbReference type="Proteomes" id="UP001430848">
    <property type="component" value="Unassembled WGS sequence"/>
</dbReference>
<dbReference type="PANTHER" id="PTHR31896:SF64">
    <property type="entry name" value="TRICHOTHECENE 3-O-ACETYLTRANSFERASE"/>
    <property type="match status" value="1"/>
</dbReference>
<dbReference type="InterPro" id="IPR023213">
    <property type="entry name" value="CAT-like_dom_sf"/>
</dbReference>